<accession>A0A382M819</accession>
<dbReference type="Pfam" id="PF01144">
    <property type="entry name" value="CoA_trans"/>
    <property type="match status" value="1"/>
</dbReference>
<evidence type="ECO:0000313" key="1">
    <source>
        <dbReference type="EMBL" id="SVC44758.1"/>
    </source>
</evidence>
<reference evidence="1" key="1">
    <citation type="submission" date="2018-05" db="EMBL/GenBank/DDBJ databases">
        <authorList>
            <person name="Lanie J.A."/>
            <person name="Ng W.-L."/>
            <person name="Kazmierczak K.M."/>
            <person name="Andrzejewski T.M."/>
            <person name="Davidsen T.M."/>
            <person name="Wayne K.J."/>
            <person name="Tettelin H."/>
            <person name="Glass J.I."/>
            <person name="Rusch D."/>
            <person name="Podicherti R."/>
            <person name="Tsui H.-C.T."/>
            <person name="Winkler M.E."/>
        </authorList>
    </citation>
    <scope>NUCLEOTIDE SEQUENCE</scope>
</reference>
<organism evidence="1">
    <name type="scientific">marine metagenome</name>
    <dbReference type="NCBI Taxonomy" id="408172"/>
    <lineage>
        <taxon>unclassified sequences</taxon>
        <taxon>metagenomes</taxon>
        <taxon>ecological metagenomes</taxon>
    </lineage>
</organism>
<dbReference type="InterPro" id="IPR004165">
    <property type="entry name" value="CoA_trans_fam_I"/>
</dbReference>
<dbReference type="EMBL" id="UINC01091753">
    <property type="protein sequence ID" value="SVC44758.1"/>
    <property type="molecule type" value="Genomic_DNA"/>
</dbReference>
<feature type="non-terminal residue" evidence="1">
    <location>
        <position position="93"/>
    </location>
</feature>
<dbReference type="PANTHER" id="PTHR43293">
    <property type="entry name" value="ACETATE COA-TRANSFERASE YDIF"/>
    <property type="match status" value="1"/>
</dbReference>
<dbReference type="InterPro" id="IPR037171">
    <property type="entry name" value="NagB/RpiA_transferase-like"/>
</dbReference>
<protein>
    <recommendedName>
        <fullName evidence="2">Acyl CoA:acetate/3-ketoacid CoA transferase</fullName>
    </recommendedName>
</protein>
<gene>
    <name evidence="1" type="ORF">METZ01_LOCUS297612</name>
</gene>
<dbReference type="Gene3D" id="3.40.1080.10">
    <property type="entry name" value="Glutaconate Coenzyme A-transferase"/>
    <property type="match status" value="1"/>
</dbReference>
<name>A0A382M819_9ZZZZ</name>
<proteinExistence type="predicted"/>
<dbReference type="GO" id="GO:0008410">
    <property type="term" value="F:CoA-transferase activity"/>
    <property type="evidence" value="ECO:0007669"/>
    <property type="project" value="InterPro"/>
</dbReference>
<sequence>MIKPIITAEDAAQMIESGDTLVIGGSGAGHAIPEKLIEALGNRFQATLQPQSLTVVHISGMGDQGTKGLGHLADARLIKRDIGGHWGMSPPMA</sequence>
<dbReference type="SUPFAM" id="SSF100950">
    <property type="entry name" value="NagB/RpiA/CoA transferase-like"/>
    <property type="match status" value="1"/>
</dbReference>
<dbReference type="AlphaFoldDB" id="A0A382M819"/>
<dbReference type="PANTHER" id="PTHR43293:SF1">
    <property type="entry name" value="ACETATE COA-TRANSFERASE YDIF"/>
    <property type="match status" value="1"/>
</dbReference>
<evidence type="ECO:0008006" key="2">
    <source>
        <dbReference type="Google" id="ProtNLM"/>
    </source>
</evidence>